<evidence type="ECO:0000259" key="1">
    <source>
        <dbReference type="Pfam" id="PF12697"/>
    </source>
</evidence>
<dbReference type="Pfam" id="PF12697">
    <property type="entry name" value="Abhydrolase_6"/>
    <property type="match status" value="1"/>
</dbReference>
<feature type="domain" description="AB hydrolase-1" evidence="1">
    <location>
        <begin position="16"/>
        <end position="236"/>
    </location>
</feature>
<dbReference type="InterPro" id="IPR029058">
    <property type="entry name" value="AB_hydrolase_fold"/>
</dbReference>
<keyword evidence="2" id="KW-0378">Hydrolase</keyword>
<sequence length="259" mass="29230">MRLFYKESGDLENPLIVFLHGGGVSGWMWEKQLECFHDYHCLVPDLPGHGLSSKMEFSITSSAEEILSLILAKAQGKRVILVGFSLGAQIAIKILSLNPDLVDYAIINSALVRPVPLATKIINPTIRLTYRLTKNRAFSKIQAKQLYIGDQMFETYYKETTDMERNTLIKILEENMSFRIPKDFSRSKAKILITVGNHEKQIMKKSVSDLLDKNMNCKGLIIPSVGHGVSLALPDLFNKMVDAWIHDRELPSSLIPVTR</sequence>
<organism evidence="2 3">
    <name type="scientific">Paenibacillus gallinarum</name>
    <dbReference type="NCBI Taxonomy" id="2762232"/>
    <lineage>
        <taxon>Bacteria</taxon>
        <taxon>Bacillati</taxon>
        <taxon>Bacillota</taxon>
        <taxon>Bacilli</taxon>
        <taxon>Bacillales</taxon>
        <taxon>Paenibacillaceae</taxon>
        <taxon>Paenibacillus</taxon>
    </lineage>
</organism>
<protein>
    <submittedName>
        <fullName evidence="2">Alpha/beta hydrolase</fullName>
    </submittedName>
</protein>
<gene>
    <name evidence="2" type="ORF">H9647_14070</name>
</gene>
<dbReference type="EMBL" id="JACSQL010000006">
    <property type="protein sequence ID" value="MBD7969200.1"/>
    <property type="molecule type" value="Genomic_DNA"/>
</dbReference>
<dbReference type="PANTHER" id="PTHR43798">
    <property type="entry name" value="MONOACYLGLYCEROL LIPASE"/>
    <property type="match status" value="1"/>
</dbReference>
<keyword evidence="3" id="KW-1185">Reference proteome</keyword>
<dbReference type="InterPro" id="IPR000073">
    <property type="entry name" value="AB_hydrolase_1"/>
</dbReference>
<comment type="caution">
    <text evidence="2">The sequence shown here is derived from an EMBL/GenBank/DDBJ whole genome shotgun (WGS) entry which is preliminary data.</text>
</comment>
<dbReference type="RefSeq" id="WP_191800986.1">
    <property type="nucleotide sequence ID" value="NZ_JACSQL010000006.1"/>
</dbReference>
<proteinExistence type="predicted"/>
<dbReference type="GO" id="GO:0016787">
    <property type="term" value="F:hydrolase activity"/>
    <property type="evidence" value="ECO:0007669"/>
    <property type="project" value="UniProtKB-KW"/>
</dbReference>
<reference evidence="2 3" key="1">
    <citation type="submission" date="2020-08" db="EMBL/GenBank/DDBJ databases">
        <title>A Genomic Blueprint of the Chicken Gut Microbiome.</title>
        <authorList>
            <person name="Gilroy R."/>
            <person name="Ravi A."/>
            <person name="Getino M."/>
            <person name="Pursley I."/>
            <person name="Horton D.L."/>
            <person name="Alikhan N.-F."/>
            <person name="Baker D."/>
            <person name="Gharbi K."/>
            <person name="Hall N."/>
            <person name="Watson M."/>
            <person name="Adriaenssens E.M."/>
            <person name="Foster-Nyarko E."/>
            <person name="Jarju S."/>
            <person name="Secka A."/>
            <person name="Antonio M."/>
            <person name="Oren A."/>
            <person name="Chaudhuri R."/>
            <person name="La Ragione R.M."/>
            <person name="Hildebrand F."/>
            <person name="Pallen M.J."/>
        </authorList>
    </citation>
    <scope>NUCLEOTIDE SEQUENCE [LARGE SCALE GENOMIC DNA]</scope>
    <source>
        <strain evidence="2 3">Sa2BVA9</strain>
    </source>
</reference>
<name>A0ABR8T0B5_9BACL</name>
<dbReference type="InterPro" id="IPR050266">
    <property type="entry name" value="AB_hydrolase_sf"/>
</dbReference>
<evidence type="ECO:0000313" key="3">
    <source>
        <dbReference type="Proteomes" id="UP000608071"/>
    </source>
</evidence>
<accession>A0ABR8T0B5</accession>
<evidence type="ECO:0000313" key="2">
    <source>
        <dbReference type="EMBL" id="MBD7969200.1"/>
    </source>
</evidence>
<dbReference type="Gene3D" id="3.40.50.1820">
    <property type="entry name" value="alpha/beta hydrolase"/>
    <property type="match status" value="1"/>
</dbReference>
<dbReference type="SUPFAM" id="SSF53474">
    <property type="entry name" value="alpha/beta-Hydrolases"/>
    <property type="match status" value="1"/>
</dbReference>
<dbReference type="Proteomes" id="UP000608071">
    <property type="component" value="Unassembled WGS sequence"/>
</dbReference>